<organism evidence="1 2">
    <name type="scientific">Araneus ventricosus</name>
    <name type="common">Orbweaver spider</name>
    <name type="synonym">Epeira ventricosa</name>
    <dbReference type="NCBI Taxonomy" id="182803"/>
    <lineage>
        <taxon>Eukaryota</taxon>
        <taxon>Metazoa</taxon>
        <taxon>Ecdysozoa</taxon>
        <taxon>Arthropoda</taxon>
        <taxon>Chelicerata</taxon>
        <taxon>Arachnida</taxon>
        <taxon>Araneae</taxon>
        <taxon>Araneomorphae</taxon>
        <taxon>Entelegynae</taxon>
        <taxon>Araneoidea</taxon>
        <taxon>Araneidae</taxon>
        <taxon>Araneus</taxon>
    </lineage>
</organism>
<proteinExistence type="predicted"/>
<dbReference type="EMBL" id="BGPR01004244">
    <property type="protein sequence ID" value="GBM97537.1"/>
    <property type="molecule type" value="Genomic_DNA"/>
</dbReference>
<comment type="caution">
    <text evidence="1">The sequence shown here is derived from an EMBL/GenBank/DDBJ whole genome shotgun (WGS) entry which is preliminary data.</text>
</comment>
<sequence>MLRNFPQPKLYEHGNLAVWFQQDGATAHTAGISMDLLKEMFQKRLRSLRGDISWLAYSTDLSPCGYFLWGYLKSKVYKNRPRTTEEMTAAIRQKLRKYRKQ</sequence>
<protein>
    <recommendedName>
        <fullName evidence="3">Transposable element Tc3 transposase</fullName>
    </recommendedName>
</protein>
<gene>
    <name evidence="1" type="ORF">AVEN_197374_1</name>
</gene>
<dbReference type="Gene3D" id="3.30.420.10">
    <property type="entry name" value="Ribonuclease H-like superfamily/Ribonuclease H"/>
    <property type="match status" value="1"/>
</dbReference>
<dbReference type="GO" id="GO:0003676">
    <property type="term" value="F:nucleic acid binding"/>
    <property type="evidence" value="ECO:0007669"/>
    <property type="project" value="InterPro"/>
</dbReference>
<keyword evidence="2" id="KW-1185">Reference proteome</keyword>
<dbReference type="OrthoDB" id="9971063at2759"/>
<dbReference type="InterPro" id="IPR036397">
    <property type="entry name" value="RNaseH_sf"/>
</dbReference>
<accession>A0A4Y2K5L9</accession>
<evidence type="ECO:0000313" key="2">
    <source>
        <dbReference type="Proteomes" id="UP000499080"/>
    </source>
</evidence>
<dbReference type="PANTHER" id="PTHR47326:SF1">
    <property type="entry name" value="HTH PSQ-TYPE DOMAIN-CONTAINING PROTEIN"/>
    <property type="match status" value="1"/>
</dbReference>
<evidence type="ECO:0008006" key="3">
    <source>
        <dbReference type="Google" id="ProtNLM"/>
    </source>
</evidence>
<dbReference type="PANTHER" id="PTHR47326">
    <property type="entry name" value="TRANSPOSABLE ELEMENT TC3 TRANSPOSASE-LIKE PROTEIN"/>
    <property type="match status" value="1"/>
</dbReference>
<dbReference type="AlphaFoldDB" id="A0A4Y2K5L9"/>
<name>A0A4Y2K5L9_ARAVE</name>
<reference evidence="1 2" key="1">
    <citation type="journal article" date="2019" name="Sci. Rep.">
        <title>Orb-weaving spider Araneus ventricosus genome elucidates the spidroin gene catalogue.</title>
        <authorList>
            <person name="Kono N."/>
            <person name="Nakamura H."/>
            <person name="Ohtoshi R."/>
            <person name="Moran D.A.P."/>
            <person name="Shinohara A."/>
            <person name="Yoshida Y."/>
            <person name="Fujiwara M."/>
            <person name="Mori M."/>
            <person name="Tomita M."/>
            <person name="Arakawa K."/>
        </authorList>
    </citation>
    <scope>NUCLEOTIDE SEQUENCE [LARGE SCALE GENOMIC DNA]</scope>
</reference>
<dbReference type="Proteomes" id="UP000499080">
    <property type="component" value="Unassembled WGS sequence"/>
</dbReference>
<evidence type="ECO:0000313" key="1">
    <source>
        <dbReference type="EMBL" id="GBM97537.1"/>
    </source>
</evidence>